<dbReference type="Pfam" id="PF00733">
    <property type="entry name" value="Asn_synthase"/>
    <property type="match status" value="1"/>
</dbReference>
<feature type="domain" description="Glutamine amidotransferase type-2" evidence="8">
    <location>
        <begin position="1"/>
        <end position="198"/>
    </location>
</feature>
<proteinExistence type="inferred from homology"/>
<evidence type="ECO:0000256" key="7">
    <source>
        <dbReference type="PIRSR" id="PIRSR001589-2"/>
    </source>
</evidence>
<dbReference type="PANTHER" id="PTHR43284">
    <property type="entry name" value="ASPARAGINE SYNTHETASE (GLUTAMINE-HYDROLYZING)"/>
    <property type="match status" value="1"/>
</dbReference>
<keyword evidence="5 7" id="KW-0067">ATP-binding</keyword>
<evidence type="ECO:0000313" key="9">
    <source>
        <dbReference type="EMBL" id="MBB3898247.1"/>
    </source>
</evidence>
<evidence type="ECO:0000256" key="6">
    <source>
        <dbReference type="ARBA" id="ARBA00048741"/>
    </source>
</evidence>
<dbReference type="Gene3D" id="3.60.20.10">
    <property type="entry name" value="Glutamine Phosphoribosylpyrophosphate, subunit 1, domain 1"/>
    <property type="match status" value="1"/>
</dbReference>
<dbReference type="EC" id="6.3.5.4" evidence="3"/>
<comment type="catalytic activity">
    <reaction evidence="6">
        <text>L-aspartate + L-glutamine + ATP + H2O = L-asparagine + L-glutamate + AMP + diphosphate + H(+)</text>
        <dbReference type="Rhea" id="RHEA:12228"/>
        <dbReference type="ChEBI" id="CHEBI:15377"/>
        <dbReference type="ChEBI" id="CHEBI:15378"/>
        <dbReference type="ChEBI" id="CHEBI:29985"/>
        <dbReference type="ChEBI" id="CHEBI:29991"/>
        <dbReference type="ChEBI" id="CHEBI:30616"/>
        <dbReference type="ChEBI" id="CHEBI:33019"/>
        <dbReference type="ChEBI" id="CHEBI:58048"/>
        <dbReference type="ChEBI" id="CHEBI:58359"/>
        <dbReference type="ChEBI" id="CHEBI:456215"/>
        <dbReference type="EC" id="6.3.5.4"/>
    </reaction>
</comment>
<dbReference type="InterPro" id="IPR051786">
    <property type="entry name" value="ASN_synthetase/amidase"/>
</dbReference>
<accession>A0A840AAX7</accession>
<gene>
    <name evidence="9" type="ORF">GGQ83_001684</name>
</gene>
<name>A0A840AAX7_9PROT</name>
<comment type="similarity">
    <text evidence="2">Belongs to the asparagine synthetase family.</text>
</comment>
<evidence type="ECO:0000259" key="8">
    <source>
        <dbReference type="PROSITE" id="PS51278"/>
    </source>
</evidence>
<dbReference type="AlphaFoldDB" id="A0A840AAX7"/>
<dbReference type="InterPro" id="IPR001962">
    <property type="entry name" value="Asn_synthase"/>
</dbReference>
<reference evidence="9 10" key="1">
    <citation type="submission" date="2020-08" db="EMBL/GenBank/DDBJ databases">
        <title>Genomic Encyclopedia of Type Strains, Phase IV (KMG-IV): sequencing the most valuable type-strain genomes for metagenomic binning, comparative biology and taxonomic classification.</title>
        <authorList>
            <person name="Goeker M."/>
        </authorList>
    </citation>
    <scope>NUCLEOTIDE SEQUENCE [LARGE SCALE GENOMIC DNA]</scope>
    <source>
        <strain evidence="9 10">DSM 19979</strain>
    </source>
</reference>
<dbReference type="InterPro" id="IPR014729">
    <property type="entry name" value="Rossmann-like_a/b/a_fold"/>
</dbReference>
<dbReference type="SUPFAM" id="SSF56235">
    <property type="entry name" value="N-terminal nucleophile aminohydrolases (Ntn hydrolases)"/>
    <property type="match status" value="1"/>
</dbReference>
<evidence type="ECO:0000256" key="3">
    <source>
        <dbReference type="ARBA" id="ARBA00012737"/>
    </source>
</evidence>
<dbReference type="PROSITE" id="PS51278">
    <property type="entry name" value="GATASE_TYPE_2"/>
    <property type="match status" value="1"/>
</dbReference>
<evidence type="ECO:0000256" key="1">
    <source>
        <dbReference type="ARBA" id="ARBA00005187"/>
    </source>
</evidence>
<dbReference type="PANTHER" id="PTHR43284:SF1">
    <property type="entry name" value="ASPARAGINE SYNTHETASE"/>
    <property type="match status" value="1"/>
</dbReference>
<dbReference type="PIRSF" id="PIRSF001589">
    <property type="entry name" value="Asn_synthetase_glu-h"/>
    <property type="match status" value="1"/>
</dbReference>
<protein>
    <recommendedName>
        <fullName evidence="3">asparagine synthase (glutamine-hydrolyzing)</fullName>
        <ecNumber evidence="3">6.3.5.4</ecNumber>
    </recommendedName>
</protein>
<dbReference type="RefSeq" id="WP_184383326.1">
    <property type="nucleotide sequence ID" value="NZ_JACIDJ010000002.1"/>
</dbReference>
<evidence type="ECO:0000256" key="5">
    <source>
        <dbReference type="ARBA" id="ARBA00022840"/>
    </source>
</evidence>
<keyword evidence="10" id="KW-1185">Reference proteome</keyword>
<keyword evidence="9" id="KW-0436">Ligase</keyword>
<dbReference type="InterPro" id="IPR029055">
    <property type="entry name" value="Ntn_hydrolases_N"/>
</dbReference>
<dbReference type="Proteomes" id="UP000553193">
    <property type="component" value="Unassembled WGS sequence"/>
</dbReference>
<organism evidence="9 10">
    <name type="scientific">Roseococcus suduntuyensis</name>
    <dbReference type="NCBI Taxonomy" id="455361"/>
    <lineage>
        <taxon>Bacteria</taxon>
        <taxon>Pseudomonadati</taxon>
        <taxon>Pseudomonadota</taxon>
        <taxon>Alphaproteobacteria</taxon>
        <taxon>Acetobacterales</taxon>
        <taxon>Roseomonadaceae</taxon>
        <taxon>Roseococcus</taxon>
    </lineage>
</organism>
<sequence length="552" mass="57516">MSAIAGLALRGRRVPDAAPLEALSAALAHRGPAAGPPVLGPGLGLVGRGLPAEPLSAGAAMLVASHLLASPEALRTAQGLPEARDAELPLLLYRRRGLDFGAGLGGAHALAVADHAMRRLVLARDAFGLAPLYFAETSLGVAFASEPGALIAAGFATPRLRPAARDELLQLRFTTGAETIFEGIQRVLPAECLAIAGGAIVERRRAPPLPEGGPEAISEPEALARFEAAFLASLAARLEGPTPGLLLTGGAGAAALVAGVARLGLPPLPAFAPVLEGQAAPGDAIPVPVTRDAFWACLPALAQALDDPSAEPAHVLHWLLAEAARGQVPALLTPDGSSELLAGHGRHRAAMRPWWLWGRAMRARGAFDRLETLGIEPRAWRDGIAAAETAEAGSGRSRLQVAQAVDMGDWLSNGLLGGLDRCCARHGIEARAPFLDAGVVAATFRLPDALKVRGGEGKHLLRRWLGTPSPRTTPRLPLGAWLEAEAARLGPLVARQPGVAEICRPGRAEALFRRATDRRAGAAAWNLLFYALWHRVHVEGVAPRGDAFETLG</sequence>
<dbReference type="GO" id="GO:0005829">
    <property type="term" value="C:cytosol"/>
    <property type="evidence" value="ECO:0007669"/>
    <property type="project" value="TreeGrafter"/>
</dbReference>
<dbReference type="EMBL" id="JACIDJ010000002">
    <property type="protein sequence ID" value="MBB3898247.1"/>
    <property type="molecule type" value="Genomic_DNA"/>
</dbReference>
<evidence type="ECO:0000313" key="10">
    <source>
        <dbReference type="Proteomes" id="UP000553193"/>
    </source>
</evidence>
<dbReference type="GO" id="GO:0004066">
    <property type="term" value="F:asparagine synthase (glutamine-hydrolyzing) activity"/>
    <property type="evidence" value="ECO:0007669"/>
    <property type="project" value="UniProtKB-EC"/>
</dbReference>
<dbReference type="Pfam" id="PF13537">
    <property type="entry name" value="GATase_7"/>
    <property type="match status" value="1"/>
</dbReference>
<evidence type="ECO:0000256" key="4">
    <source>
        <dbReference type="ARBA" id="ARBA00022741"/>
    </source>
</evidence>
<feature type="binding site" evidence="7">
    <location>
        <position position="85"/>
    </location>
    <ligand>
        <name>L-glutamine</name>
        <dbReference type="ChEBI" id="CHEBI:58359"/>
    </ligand>
</feature>
<dbReference type="InterPro" id="IPR006426">
    <property type="entry name" value="Asn_synth_AEB"/>
</dbReference>
<dbReference type="GO" id="GO:0006529">
    <property type="term" value="P:asparagine biosynthetic process"/>
    <property type="evidence" value="ECO:0007669"/>
    <property type="project" value="InterPro"/>
</dbReference>
<dbReference type="Gene3D" id="3.40.50.620">
    <property type="entry name" value="HUPs"/>
    <property type="match status" value="1"/>
</dbReference>
<comment type="caution">
    <text evidence="9">The sequence shown here is derived from an EMBL/GenBank/DDBJ whole genome shotgun (WGS) entry which is preliminary data.</text>
</comment>
<dbReference type="SUPFAM" id="SSF52402">
    <property type="entry name" value="Adenine nucleotide alpha hydrolases-like"/>
    <property type="match status" value="1"/>
</dbReference>
<dbReference type="InterPro" id="IPR017932">
    <property type="entry name" value="GATase_2_dom"/>
</dbReference>
<keyword evidence="4 7" id="KW-0547">Nucleotide-binding</keyword>
<evidence type="ECO:0000256" key="2">
    <source>
        <dbReference type="ARBA" id="ARBA00005752"/>
    </source>
</evidence>
<comment type="pathway">
    <text evidence="1">Amino-acid biosynthesis; L-asparagine biosynthesis; L-asparagine from L-aspartate (L-Gln route): step 1/1.</text>
</comment>
<dbReference type="GO" id="GO:0005524">
    <property type="term" value="F:ATP binding"/>
    <property type="evidence" value="ECO:0007669"/>
    <property type="project" value="UniProtKB-KW"/>
</dbReference>